<gene>
    <name evidence="1" type="ORF">PSALAMII_LOCUS4238</name>
</gene>
<proteinExistence type="predicted"/>
<reference evidence="1" key="1">
    <citation type="submission" date="2021-07" db="EMBL/GenBank/DDBJ databases">
        <authorList>
            <person name="Branca A.L. A."/>
        </authorList>
    </citation>
    <scope>NUCLEOTIDE SEQUENCE</scope>
</reference>
<dbReference type="EMBL" id="CAJVPD010000212">
    <property type="protein sequence ID" value="CAG8367155.1"/>
    <property type="molecule type" value="Genomic_DNA"/>
</dbReference>
<sequence>HNLVDPSSFLPSSSQTDISYIEDPFNPNLDPFLESQNIITSMINSELTTSTDTSLALRRVGPSRQKPYIIFDTMNNTSKAKFINWWRSTIQGSDLDTQRRLRWDNKHSSDV</sequence>
<accession>A0A9W4NE01</accession>
<evidence type="ECO:0000313" key="2">
    <source>
        <dbReference type="Proteomes" id="UP001152592"/>
    </source>
</evidence>
<name>A0A9W4NE01_9EURO</name>
<evidence type="ECO:0000313" key="1">
    <source>
        <dbReference type="EMBL" id="CAG8367155.1"/>
    </source>
</evidence>
<organism evidence="1 2">
    <name type="scientific">Penicillium salamii</name>
    <dbReference type="NCBI Taxonomy" id="1612424"/>
    <lineage>
        <taxon>Eukaryota</taxon>
        <taxon>Fungi</taxon>
        <taxon>Dikarya</taxon>
        <taxon>Ascomycota</taxon>
        <taxon>Pezizomycotina</taxon>
        <taxon>Eurotiomycetes</taxon>
        <taxon>Eurotiomycetidae</taxon>
        <taxon>Eurotiales</taxon>
        <taxon>Aspergillaceae</taxon>
        <taxon>Penicillium</taxon>
    </lineage>
</organism>
<dbReference type="AlphaFoldDB" id="A0A9W4NE01"/>
<comment type="caution">
    <text evidence="1">The sequence shown here is derived from an EMBL/GenBank/DDBJ whole genome shotgun (WGS) entry which is preliminary data.</text>
</comment>
<dbReference type="Proteomes" id="UP001152592">
    <property type="component" value="Unassembled WGS sequence"/>
</dbReference>
<protein>
    <submittedName>
        <fullName evidence="1">Uncharacterized protein</fullName>
    </submittedName>
</protein>
<feature type="non-terminal residue" evidence="1">
    <location>
        <position position="1"/>
    </location>
</feature>
<dbReference type="OrthoDB" id="10028886at2759"/>